<accession>A0A1H8F0J9</accession>
<sequence length="74" mass="8165">MVHHGRRNWLDELLVKAGPMRPNQPPLNTLPNHSIDWLCLAILVLALIYAVAQLFVTGQSNSEPDYFAAAVSVA</sequence>
<gene>
    <name evidence="2" type="ORF">SAMN04488011_103170</name>
</gene>
<dbReference type="AlphaFoldDB" id="A0A1H8F0J9"/>
<evidence type="ECO:0000313" key="3">
    <source>
        <dbReference type="Proteomes" id="UP000199372"/>
    </source>
</evidence>
<feature type="transmembrane region" description="Helical" evidence="1">
    <location>
        <begin position="35"/>
        <end position="56"/>
    </location>
</feature>
<protein>
    <submittedName>
        <fullName evidence="2">Uncharacterized protein</fullName>
    </submittedName>
</protein>
<evidence type="ECO:0000313" key="2">
    <source>
        <dbReference type="EMBL" id="SEN25282.1"/>
    </source>
</evidence>
<keyword evidence="1" id="KW-0472">Membrane</keyword>
<reference evidence="3" key="1">
    <citation type="submission" date="2016-10" db="EMBL/GenBank/DDBJ databases">
        <authorList>
            <person name="Varghese N."/>
            <person name="Submissions S."/>
        </authorList>
    </citation>
    <scope>NUCLEOTIDE SEQUENCE [LARGE SCALE GENOMIC DNA]</scope>
    <source>
        <strain evidence="3">DSM 26893</strain>
    </source>
</reference>
<organism evidence="2 3">
    <name type="scientific">Palleronia pelagia</name>
    <dbReference type="NCBI Taxonomy" id="387096"/>
    <lineage>
        <taxon>Bacteria</taxon>
        <taxon>Pseudomonadati</taxon>
        <taxon>Pseudomonadota</taxon>
        <taxon>Alphaproteobacteria</taxon>
        <taxon>Rhodobacterales</taxon>
        <taxon>Roseobacteraceae</taxon>
        <taxon>Palleronia</taxon>
    </lineage>
</organism>
<evidence type="ECO:0000256" key="1">
    <source>
        <dbReference type="SAM" id="Phobius"/>
    </source>
</evidence>
<keyword evidence="1" id="KW-0812">Transmembrane</keyword>
<keyword evidence="1" id="KW-1133">Transmembrane helix</keyword>
<dbReference type="Proteomes" id="UP000199372">
    <property type="component" value="Unassembled WGS sequence"/>
</dbReference>
<name>A0A1H8F0J9_9RHOB</name>
<keyword evidence="3" id="KW-1185">Reference proteome</keyword>
<proteinExistence type="predicted"/>
<dbReference type="EMBL" id="FOCM01000003">
    <property type="protein sequence ID" value="SEN25282.1"/>
    <property type="molecule type" value="Genomic_DNA"/>
</dbReference>